<protein>
    <submittedName>
        <fullName evidence="2">Uncharacterized protein</fullName>
    </submittedName>
</protein>
<evidence type="ECO:0000313" key="3">
    <source>
        <dbReference type="Proteomes" id="UP000008493"/>
    </source>
</evidence>
<dbReference type="GO" id="GO:0005802">
    <property type="term" value="C:trans-Golgi network"/>
    <property type="evidence" value="ECO:0007669"/>
    <property type="project" value="TreeGrafter"/>
</dbReference>
<dbReference type="AlphaFoldDB" id="K5XAR6"/>
<comment type="similarity">
    <text evidence="1">Belongs to the PHAF1 family.</text>
</comment>
<evidence type="ECO:0000256" key="1">
    <source>
        <dbReference type="ARBA" id="ARBA00024339"/>
    </source>
</evidence>
<keyword evidence="3" id="KW-1185">Reference proteome</keyword>
<dbReference type="OMA" id="RMTIHST"/>
<sequence length="419" mass="47839">MTNPYSTLEFDIHPGTSLGLFEIGTVFSYYNFPRLISKFQGSSLWTILETLRRLQHQYPQVDIKFDPDSSTTTPILIHLRPHISLLFSGLHQRLHTISIHSLQTSNPPIILKYKDTVLSSSKDEVVLRRVSVNRTFGPTYPSGSGSDDLKYPGIWFSFEEDSGGGGVTTTTTKVAENHRKGKEIEDRSNEVKKIMILQKCNDGKIQDPLDGVTECNVMHGDIERAIIKVHDGIRLYFSPLSTTNKPLHIRLHQTTAQDLTLDLGPPLRIHYKEDERMTIHSTENAEDDTNDESDYFYNYFQHGLDFFISGSTHTVKKIIIHSNIPGSPLFQRYKRCNWEIEGEPEDDEDDTPPRKRFYDRFETISHFLSPKETPPSMVLNRTDDEDGLQLPNATTRLYGYDGIILEVLESSQVVSVTLF</sequence>
<gene>
    <name evidence="2" type="ORF">AGABI1DRAFT_120161</name>
</gene>
<evidence type="ECO:0000313" key="2">
    <source>
        <dbReference type="EMBL" id="EKM80132.1"/>
    </source>
</evidence>
<accession>K5XAR6</accession>
<dbReference type="KEGG" id="abp:AGABI1DRAFT120161"/>
<proteinExistence type="inferred from homology"/>
<dbReference type="GeneID" id="18825639"/>
<dbReference type="HOGENOM" id="CLU_032056_1_0_1"/>
<dbReference type="Pfam" id="PF03676">
    <property type="entry name" value="PHAF1"/>
    <property type="match status" value="1"/>
</dbReference>
<dbReference type="Proteomes" id="UP000008493">
    <property type="component" value="Unassembled WGS sequence"/>
</dbReference>
<dbReference type="OrthoDB" id="411211at2759"/>
<dbReference type="InterPro" id="IPR005373">
    <property type="entry name" value="PHAF1"/>
</dbReference>
<dbReference type="EMBL" id="JH971389">
    <property type="protein sequence ID" value="EKM80132.1"/>
    <property type="molecule type" value="Genomic_DNA"/>
</dbReference>
<reference evidence="3" key="1">
    <citation type="journal article" date="2012" name="Proc. Natl. Acad. Sci. U.S.A.">
        <title>Genome sequence of the button mushroom Agaricus bisporus reveals mechanisms governing adaptation to a humic-rich ecological niche.</title>
        <authorList>
            <person name="Morin E."/>
            <person name="Kohler A."/>
            <person name="Baker A.R."/>
            <person name="Foulongne-Oriol M."/>
            <person name="Lombard V."/>
            <person name="Nagy L.G."/>
            <person name="Ohm R.A."/>
            <person name="Patyshakuliyeva A."/>
            <person name="Brun A."/>
            <person name="Aerts A.L."/>
            <person name="Bailey A.M."/>
            <person name="Billette C."/>
            <person name="Coutinho P.M."/>
            <person name="Deakin G."/>
            <person name="Doddapaneni H."/>
            <person name="Floudas D."/>
            <person name="Grimwood J."/>
            <person name="Hilden K."/>
            <person name="Kuees U."/>
            <person name="LaButti K.M."/>
            <person name="Lapidus A."/>
            <person name="Lindquist E.A."/>
            <person name="Lucas S.M."/>
            <person name="Murat C."/>
            <person name="Riley R.W."/>
            <person name="Salamov A.A."/>
            <person name="Schmutz J."/>
            <person name="Subramanian V."/>
            <person name="Woesten H.A.B."/>
            <person name="Xu J."/>
            <person name="Eastwood D.C."/>
            <person name="Foster G.D."/>
            <person name="Sonnenberg A.S."/>
            <person name="Cullen D."/>
            <person name="de Vries R.P."/>
            <person name="Lundell T."/>
            <person name="Hibbett D.S."/>
            <person name="Henrissat B."/>
            <person name="Burton K.S."/>
            <person name="Kerrigan R.W."/>
            <person name="Challen M.P."/>
            <person name="Grigoriev I.V."/>
            <person name="Martin F."/>
        </authorList>
    </citation>
    <scope>NUCLEOTIDE SEQUENCE [LARGE SCALE GENOMIC DNA]</scope>
    <source>
        <strain evidence="3">JB137-S8 / ATCC MYA-4627 / FGSC 10392</strain>
    </source>
</reference>
<dbReference type="GO" id="GO:0043001">
    <property type="term" value="P:Golgi to plasma membrane protein transport"/>
    <property type="evidence" value="ECO:0007669"/>
    <property type="project" value="TreeGrafter"/>
</dbReference>
<dbReference type="PANTHER" id="PTHR13465">
    <property type="entry name" value="UPF0183 PROTEIN"/>
    <property type="match status" value="1"/>
</dbReference>
<name>K5XAR6_AGABU</name>
<dbReference type="InterPro" id="IPR039156">
    <property type="entry name" value="PHAF1/BROMI"/>
</dbReference>
<dbReference type="RefSeq" id="XP_007329372.1">
    <property type="nucleotide sequence ID" value="XM_007329310.1"/>
</dbReference>
<dbReference type="eggNOG" id="KOG2819">
    <property type="taxonomic scope" value="Eukaryota"/>
</dbReference>
<dbReference type="InParanoid" id="K5XAR6"/>
<organism evidence="2 3">
    <name type="scientific">Agaricus bisporus var. burnettii (strain JB137-S8 / ATCC MYA-4627 / FGSC 10392)</name>
    <name type="common">White button mushroom</name>
    <dbReference type="NCBI Taxonomy" id="597362"/>
    <lineage>
        <taxon>Eukaryota</taxon>
        <taxon>Fungi</taxon>
        <taxon>Dikarya</taxon>
        <taxon>Basidiomycota</taxon>
        <taxon>Agaricomycotina</taxon>
        <taxon>Agaricomycetes</taxon>
        <taxon>Agaricomycetidae</taxon>
        <taxon>Agaricales</taxon>
        <taxon>Agaricineae</taxon>
        <taxon>Agaricaceae</taxon>
        <taxon>Agaricus</taxon>
    </lineage>
</organism>
<dbReference type="PANTHER" id="PTHR13465:SF2">
    <property type="entry name" value="PHAGOSOME ASSEMBLY FACTOR 1"/>
    <property type="match status" value="1"/>
</dbReference>